<name>A0ABS9Z1A2_9HYPH</name>
<dbReference type="InterPro" id="IPR047662">
    <property type="entry name" value="SemiSWEET"/>
</dbReference>
<comment type="caution">
    <text evidence="2">The sequence shown here is derived from an EMBL/GenBank/DDBJ whole genome shotgun (WGS) entry which is preliminary data.</text>
</comment>
<feature type="transmembrane region" description="Helical" evidence="1">
    <location>
        <begin position="36"/>
        <end position="54"/>
    </location>
</feature>
<evidence type="ECO:0000313" key="3">
    <source>
        <dbReference type="Proteomes" id="UP001139104"/>
    </source>
</evidence>
<keyword evidence="1" id="KW-0812">Transmembrane</keyword>
<proteinExistence type="predicted"/>
<accession>A0ABS9Z1A2</accession>
<reference evidence="2" key="1">
    <citation type="journal article" date="2022" name="ISME J.">
        <title>Identification of active gaseous-alkane degraders at natural gas seeps.</title>
        <authorList>
            <person name="Farhan Ul Haque M."/>
            <person name="Hernandez M."/>
            <person name="Crombie A.T."/>
            <person name="Murrell J.C."/>
        </authorList>
    </citation>
    <scope>NUCLEOTIDE SEQUENCE</scope>
    <source>
        <strain evidence="2">PC2</strain>
    </source>
</reference>
<keyword evidence="3" id="KW-1185">Reference proteome</keyword>
<dbReference type="Proteomes" id="UP001139104">
    <property type="component" value="Unassembled WGS sequence"/>
</dbReference>
<keyword evidence="1" id="KW-0472">Membrane</keyword>
<dbReference type="Pfam" id="PF03083">
    <property type="entry name" value="MtN3_slv"/>
    <property type="match status" value="1"/>
</dbReference>
<organism evidence="2 3">
    <name type="scientific">Candidatus Rhodoblastus alkanivorans</name>
    <dbReference type="NCBI Taxonomy" id="2954117"/>
    <lineage>
        <taxon>Bacteria</taxon>
        <taxon>Pseudomonadati</taxon>
        <taxon>Pseudomonadota</taxon>
        <taxon>Alphaproteobacteria</taxon>
        <taxon>Hyphomicrobiales</taxon>
        <taxon>Rhodoblastaceae</taxon>
        <taxon>Rhodoblastus</taxon>
    </lineage>
</organism>
<evidence type="ECO:0000313" key="2">
    <source>
        <dbReference type="EMBL" id="MCI4681434.1"/>
    </source>
</evidence>
<dbReference type="NCBIfam" id="NF037968">
    <property type="entry name" value="SemiSWEET_2"/>
    <property type="match status" value="1"/>
</dbReference>
<dbReference type="InterPro" id="IPR004316">
    <property type="entry name" value="SWEET_rpt"/>
</dbReference>
<gene>
    <name evidence="2" type="ORF">K2U94_01385</name>
</gene>
<keyword evidence="1" id="KW-1133">Transmembrane helix</keyword>
<sequence>MAPETELVGFLAGTLTTLCWTPQAVKILRSRDAKSISMTTQATFVVGCMLWLIYGVLIGSLSIVLFNAITIALNALIILLKLRYDARVVDNPA</sequence>
<dbReference type="EMBL" id="JAIVFP010000001">
    <property type="protein sequence ID" value="MCI4681434.1"/>
    <property type="molecule type" value="Genomic_DNA"/>
</dbReference>
<protein>
    <submittedName>
        <fullName evidence="2">SemiSWEET transporter</fullName>
    </submittedName>
</protein>
<dbReference type="RefSeq" id="WP_243065503.1">
    <property type="nucleotide sequence ID" value="NZ_JAIVFK010000023.1"/>
</dbReference>
<evidence type="ECO:0000256" key="1">
    <source>
        <dbReference type="SAM" id="Phobius"/>
    </source>
</evidence>
<feature type="transmembrane region" description="Helical" evidence="1">
    <location>
        <begin position="60"/>
        <end position="80"/>
    </location>
</feature>
<dbReference type="Gene3D" id="1.20.1280.290">
    <property type="match status" value="1"/>
</dbReference>